<feature type="domain" description="NmrA-like" evidence="1">
    <location>
        <begin position="4"/>
        <end position="252"/>
    </location>
</feature>
<organism evidence="3 4">
    <name type="scientific">Vibrio mangrovi</name>
    <dbReference type="NCBI Taxonomy" id="474394"/>
    <lineage>
        <taxon>Bacteria</taxon>
        <taxon>Pseudomonadati</taxon>
        <taxon>Pseudomonadota</taxon>
        <taxon>Gammaproteobacteria</taxon>
        <taxon>Vibrionales</taxon>
        <taxon>Vibrionaceae</taxon>
        <taxon>Vibrio</taxon>
    </lineage>
</organism>
<dbReference type="InterPro" id="IPR052718">
    <property type="entry name" value="NmrA-type_oxidoreductase"/>
</dbReference>
<gene>
    <name evidence="3" type="primary">qorB_2</name>
    <name evidence="2" type="ORF">SBX37_03215</name>
    <name evidence="3" type="ORF">VIM7927_01308</name>
</gene>
<dbReference type="Pfam" id="PF05368">
    <property type="entry name" value="NmrA"/>
    <property type="match status" value="1"/>
</dbReference>
<name>A0A1Y6IQZ7_9VIBR</name>
<reference evidence="3 4" key="1">
    <citation type="submission" date="2017-05" db="EMBL/GenBank/DDBJ databases">
        <authorList>
            <person name="Song R."/>
            <person name="Chenine A.L."/>
            <person name="Ruprecht R.M."/>
        </authorList>
    </citation>
    <scope>NUCLEOTIDE SEQUENCE [LARGE SCALE GENOMIC DNA]</scope>
    <source>
        <strain evidence="3 4">CECT 7927</strain>
    </source>
</reference>
<evidence type="ECO:0000313" key="2">
    <source>
        <dbReference type="EMBL" id="MDW6001906.1"/>
    </source>
</evidence>
<dbReference type="OrthoDB" id="5510591at2"/>
<dbReference type="RefSeq" id="WP_087480150.1">
    <property type="nucleotide sequence ID" value="NZ_AP024883.1"/>
</dbReference>
<evidence type="ECO:0000313" key="3">
    <source>
        <dbReference type="EMBL" id="SMS00067.1"/>
    </source>
</evidence>
<evidence type="ECO:0000313" key="4">
    <source>
        <dbReference type="Proteomes" id="UP000196125"/>
    </source>
</evidence>
<accession>A0A1Y6IQZ7</accession>
<dbReference type="InterPro" id="IPR036291">
    <property type="entry name" value="NAD(P)-bd_dom_sf"/>
</dbReference>
<dbReference type="GO" id="GO:0003955">
    <property type="term" value="F:NAD(P)H dehydrogenase (quinone) activity"/>
    <property type="evidence" value="ECO:0007669"/>
    <property type="project" value="UniProtKB-EC"/>
</dbReference>
<keyword evidence="5" id="KW-1185">Reference proteome</keyword>
<protein>
    <submittedName>
        <fullName evidence="2">NmrA family NAD(P)-binding protein</fullName>
    </submittedName>
    <submittedName>
        <fullName evidence="3">Quinone oxidoreductase 2</fullName>
        <ecNumber evidence="3">1.6.5.2</ecNumber>
    </submittedName>
</protein>
<dbReference type="Gene3D" id="3.90.25.10">
    <property type="entry name" value="UDP-galactose 4-epimerase, domain 1"/>
    <property type="match status" value="1"/>
</dbReference>
<proteinExistence type="predicted"/>
<dbReference type="EMBL" id="FXXI01000002">
    <property type="protein sequence ID" value="SMS00067.1"/>
    <property type="molecule type" value="Genomic_DNA"/>
</dbReference>
<dbReference type="PANTHER" id="PTHR47129:SF1">
    <property type="entry name" value="NMRA-LIKE DOMAIN-CONTAINING PROTEIN"/>
    <property type="match status" value="1"/>
</dbReference>
<dbReference type="SUPFAM" id="SSF51735">
    <property type="entry name" value="NAD(P)-binding Rossmann-fold domains"/>
    <property type="match status" value="1"/>
</dbReference>
<dbReference type="EMBL" id="JAWRCO010000001">
    <property type="protein sequence ID" value="MDW6001906.1"/>
    <property type="molecule type" value="Genomic_DNA"/>
</dbReference>
<dbReference type="InterPro" id="IPR008030">
    <property type="entry name" value="NmrA-like"/>
</dbReference>
<dbReference type="EC" id="1.6.5.2" evidence="3"/>
<dbReference type="PANTHER" id="PTHR47129">
    <property type="entry name" value="QUINONE OXIDOREDUCTASE 2"/>
    <property type="match status" value="1"/>
</dbReference>
<dbReference type="Gene3D" id="3.40.50.720">
    <property type="entry name" value="NAD(P)-binding Rossmann-like Domain"/>
    <property type="match status" value="1"/>
</dbReference>
<keyword evidence="3" id="KW-0560">Oxidoreductase</keyword>
<dbReference type="Proteomes" id="UP001283366">
    <property type="component" value="Unassembled WGS sequence"/>
</dbReference>
<dbReference type="Proteomes" id="UP000196125">
    <property type="component" value="Unassembled WGS sequence"/>
</dbReference>
<sequence length="319" mass="35709">MRYIVTGADGKLSGRVAENMINEVGGENLTFTCLNLNYVPKEKLERWKKAGVSVFEANYDDVDSLNRAFKGGDRIYIISGLDIGKRIQQHTNAINAAINQGVEHITYSSFVGATEPGYEHLDVTPDHTGTELYLQSTGHPYTAVRNSLYLENYLTMYPMFAMMSDNIWASSAQEGKATLIAKDDAATAATASLLGKGESFRSYNIFGRESVSIRELCELVNEVSGRNFIYQGLDDESFYQYLENLYVPRRITGDFSKSPVPFSGDDLVSNDTSIRDGLLDRPSNDFEILTGKKPKTARDIVMNSAYVWEDKISNWNNMR</sequence>
<evidence type="ECO:0000259" key="1">
    <source>
        <dbReference type="Pfam" id="PF05368"/>
    </source>
</evidence>
<dbReference type="AlphaFoldDB" id="A0A1Y6IQZ7"/>
<evidence type="ECO:0000313" key="5">
    <source>
        <dbReference type="Proteomes" id="UP001283366"/>
    </source>
</evidence>
<reference evidence="2 5" key="2">
    <citation type="submission" date="2023-11" db="EMBL/GenBank/DDBJ databases">
        <title>Plant-associative lifestyle of Vibrio porteresiae and its evolutionary dynamics.</title>
        <authorList>
            <person name="Rameshkumar N."/>
            <person name="Kirti K."/>
        </authorList>
    </citation>
    <scope>NUCLEOTIDE SEQUENCE [LARGE SCALE GENOMIC DNA]</scope>
    <source>
        <strain evidence="2 5">MSSRF38</strain>
    </source>
</reference>